<sequence length="68" mass="7645">MRIGLDLLEMQLSQARYLALRFTLAQNAPVARRQSDRLVFPTAFLLASLGVGVSSFSLKQLLDAPRRR</sequence>
<keyword evidence="2" id="KW-1185">Reference proteome</keyword>
<evidence type="ECO:0000313" key="1">
    <source>
        <dbReference type="EMBL" id="KAJ3653916.1"/>
    </source>
</evidence>
<proteinExistence type="predicted"/>
<name>A0AA38MF89_9CUCU</name>
<reference evidence="1" key="1">
    <citation type="journal article" date="2023" name="G3 (Bethesda)">
        <title>Whole genome assemblies of Zophobas morio and Tenebrio molitor.</title>
        <authorList>
            <person name="Kaur S."/>
            <person name="Stinson S.A."/>
            <person name="diCenzo G.C."/>
        </authorList>
    </citation>
    <scope>NUCLEOTIDE SEQUENCE</scope>
    <source>
        <strain evidence="1">QUZm001</strain>
    </source>
</reference>
<dbReference type="Proteomes" id="UP001168821">
    <property type="component" value="Unassembled WGS sequence"/>
</dbReference>
<gene>
    <name evidence="1" type="ORF">Zmor_013141</name>
</gene>
<comment type="caution">
    <text evidence="1">The sequence shown here is derived from an EMBL/GenBank/DDBJ whole genome shotgun (WGS) entry which is preliminary data.</text>
</comment>
<protein>
    <submittedName>
        <fullName evidence="1">Uncharacterized protein</fullName>
    </submittedName>
</protein>
<dbReference type="AlphaFoldDB" id="A0AA38MF89"/>
<evidence type="ECO:0000313" key="2">
    <source>
        <dbReference type="Proteomes" id="UP001168821"/>
    </source>
</evidence>
<organism evidence="1 2">
    <name type="scientific">Zophobas morio</name>
    <dbReference type="NCBI Taxonomy" id="2755281"/>
    <lineage>
        <taxon>Eukaryota</taxon>
        <taxon>Metazoa</taxon>
        <taxon>Ecdysozoa</taxon>
        <taxon>Arthropoda</taxon>
        <taxon>Hexapoda</taxon>
        <taxon>Insecta</taxon>
        <taxon>Pterygota</taxon>
        <taxon>Neoptera</taxon>
        <taxon>Endopterygota</taxon>
        <taxon>Coleoptera</taxon>
        <taxon>Polyphaga</taxon>
        <taxon>Cucujiformia</taxon>
        <taxon>Tenebrionidae</taxon>
        <taxon>Zophobas</taxon>
    </lineage>
</organism>
<dbReference type="EMBL" id="JALNTZ010000004">
    <property type="protein sequence ID" value="KAJ3653916.1"/>
    <property type="molecule type" value="Genomic_DNA"/>
</dbReference>
<accession>A0AA38MF89</accession>